<gene>
    <name evidence="2" type="ORF">B4U79_16035</name>
</gene>
<dbReference type="PIRSF" id="PIRSF008153">
    <property type="entry name" value="FMR1_interacting"/>
    <property type="match status" value="1"/>
</dbReference>
<reference evidence="2 3" key="1">
    <citation type="journal article" date="2018" name="Gigascience">
        <title>Genomes of trombidid mites reveal novel predicted allergens and laterally-transferred genes associated with secondary metabolism.</title>
        <authorList>
            <person name="Dong X."/>
            <person name="Chaisiri K."/>
            <person name="Xia D."/>
            <person name="Armstrong S.D."/>
            <person name="Fang Y."/>
            <person name="Donnelly M.J."/>
            <person name="Kadowaki T."/>
            <person name="McGarry J.W."/>
            <person name="Darby A.C."/>
            <person name="Makepeace B.L."/>
        </authorList>
    </citation>
    <scope>NUCLEOTIDE SEQUENCE [LARGE SCALE GENOMIC DNA]</scope>
    <source>
        <strain evidence="2">UoL-WK</strain>
    </source>
</reference>
<dbReference type="OrthoDB" id="10265867at2759"/>
<feature type="compositionally biased region" description="Polar residues" evidence="1">
    <location>
        <begin position="178"/>
        <end position="190"/>
    </location>
</feature>
<dbReference type="EMBL" id="NCKU01000021">
    <property type="protein sequence ID" value="RWS17894.1"/>
    <property type="molecule type" value="Genomic_DNA"/>
</dbReference>
<evidence type="ECO:0000256" key="1">
    <source>
        <dbReference type="SAM" id="MobiDB-lite"/>
    </source>
</evidence>
<feature type="non-terminal residue" evidence="2">
    <location>
        <position position="1"/>
    </location>
</feature>
<protein>
    <submittedName>
        <fullName evidence="2">Cytoplasmic FMR1-interacting protein-like isoform X1</fullName>
    </submittedName>
</protein>
<keyword evidence="3" id="KW-1185">Reference proteome</keyword>
<dbReference type="PRINTS" id="PR01698">
    <property type="entry name" value="CYTOFMRPINTP"/>
</dbReference>
<feature type="region of interest" description="Disordered" evidence="1">
    <location>
        <begin position="1"/>
        <end position="25"/>
    </location>
</feature>
<dbReference type="STRING" id="1965070.A0A443RRI8"/>
<dbReference type="PANTHER" id="PTHR12195">
    <property type="entry name" value="CYTOPLASMIC FMR1-INTERACTING PROTEIN-RELATED"/>
    <property type="match status" value="1"/>
</dbReference>
<sequence>FDKSSKKTPEKRKNRTKGAKKTVTKMSSKQEGILETVTLSDALSNVDILDELDLPDEQPCIQGESKSIVYHINFDTNFEDRNAFVCGVAKYIEEATIQAKLNQMLEEGEKHAVMLYTWRCCSRAIPQPKSNEQPNRVEIYEKTVEVLAPEVDKLLAFMYFQRAAIERFASEVRRLCHTPNNTSQPHGQNHGSESSGGSKKKAEAFVSEAYLLTLGKFINMFAVLDELKNMKSSVKNDYATYRRAAQFLKVLSDSASLQESQNLSMFLAMQNKIRDSLKESLERISGYEELLADIVNSATMMYENRMFMTPWEKHMLVKVIGFGLYLMDNKSCNINKLDAKRRINLSKVDKIFKNLEMVPLFGDMQIAPFQTYIMKSTNYDPSKWTLSANQAIPSAQADILQYLPAIREDYVGYITELSRHSNEVTTTTKESPRSDAENKQLLQLALRGLQLLADWTSHVTELYSWKLMHPTDHHQNKECPIEAEEYERATRYNYNDDEKSALIELIAMVKGLQVLMNRMESVFTDAIRRSIYADLQDFVQKVLREPLRKAIKNKKDLVRTLISSVRDTCADWSKGFEDPLTKGNKSTTSSFVDVDVNVPRRNVGPGTTQLYMVRTMLESLISDKAASGKRTLRKDIDGPYLLAIDQFHKSSFFWNYLLNFSETLRECCDLSQLWYREFYLEMTMGKRIQFPIEMSLPWILTDHILKTKDASMMECVLYPLDLYNDSAHYALTKFSKQYLYDEVEAEVNLCFDQFVYKLSEQIFAYYKHIAASNLLDKRFRSEAQQHNIKFSWPQANRYETLLRQRHLQLLGRTIDLNRLIAQRLNVAMNKSLELAINRFEAGDLTGIIELEGLLNVNRYTHKLLSNHVVLDDFDALLREANHNVSAPYGRITLHVFWELNYDFLPTYCYNASTNRFVKIPPFAPNLTPHLNNMQREKLPPQPQQQPFYLYGTKALNVAYSAIFSQYSGFIGAPHFIAISRLLGYQGIAVVIEELLKIIKSLIQGTIAQYVKTLMQVMPKICKLPLYDYGSTGVLEYYQAQLRDIIQYPDIKTEMFQSFREIGNAIIFCMLIEQSLSQEETCDLLAAAPFQNLIPRPYCKDGEKSETKLKRLEAKYAALHVVPNIERLGTPKQMSIAKEGDLLTKERLCCGLSIFEVILSRIRGYMLENEEQASIWIGSTTTPPPNGVIYIDECIEFHRLWSALQFVYCIPVGEGEFTIEQLFGEGLNWAGCTMVTLLGQQKRFEALDFSYHLLKVQRVDGKDELLRGVPLKRMVDRIRRFQVLNSQIFSILNKYLNATSSEGNTVEHVKCFQPPIHPAVAAGQGTMPIYMRTAIMLQQQQRGYCTDERDN</sequence>
<name>A0A443RRI8_9ACAR</name>
<feature type="region of interest" description="Disordered" evidence="1">
    <location>
        <begin position="177"/>
        <end position="198"/>
    </location>
</feature>
<dbReference type="InterPro" id="IPR008081">
    <property type="entry name" value="Cytoplasmic_FMR1-int"/>
</dbReference>
<dbReference type="Pfam" id="PF05994">
    <property type="entry name" value="FragX_IP"/>
    <property type="match status" value="1"/>
</dbReference>
<evidence type="ECO:0000313" key="2">
    <source>
        <dbReference type="EMBL" id="RWS17894.1"/>
    </source>
</evidence>
<evidence type="ECO:0000313" key="3">
    <source>
        <dbReference type="Proteomes" id="UP000285301"/>
    </source>
</evidence>
<organism evidence="2 3">
    <name type="scientific">Dinothrombium tinctorium</name>
    <dbReference type="NCBI Taxonomy" id="1965070"/>
    <lineage>
        <taxon>Eukaryota</taxon>
        <taxon>Metazoa</taxon>
        <taxon>Ecdysozoa</taxon>
        <taxon>Arthropoda</taxon>
        <taxon>Chelicerata</taxon>
        <taxon>Arachnida</taxon>
        <taxon>Acari</taxon>
        <taxon>Acariformes</taxon>
        <taxon>Trombidiformes</taxon>
        <taxon>Prostigmata</taxon>
        <taxon>Anystina</taxon>
        <taxon>Parasitengona</taxon>
        <taxon>Trombidioidea</taxon>
        <taxon>Trombidiidae</taxon>
        <taxon>Dinothrombium</taxon>
    </lineage>
</organism>
<dbReference type="Proteomes" id="UP000285301">
    <property type="component" value="Unassembled WGS sequence"/>
</dbReference>
<comment type="caution">
    <text evidence="2">The sequence shown here is derived from an EMBL/GenBank/DDBJ whole genome shotgun (WGS) entry which is preliminary data.</text>
</comment>
<dbReference type="GO" id="GO:0030833">
    <property type="term" value="P:regulation of actin filament polymerization"/>
    <property type="evidence" value="ECO:0007669"/>
    <property type="project" value="InterPro"/>
</dbReference>
<accession>A0A443RRI8</accession>
<proteinExistence type="predicted"/>
<feature type="compositionally biased region" description="Basic residues" evidence="1">
    <location>
        <begin position="9"/>
        <end position="23"/>
    </location>
</feature>
<dbReference type="GO" id="GO:0031267">
    <property type="term" value="F:small GTPase binding"/>
    <property type="evidence" value="ECO:0007669"/>
    <property type="project" value="InterPro"/>
</dbReference>